<sequence length="425" mass="49016">MGYWVPRTAFPELLGLYGIAFLAYLYLVGIHKKSGLSPYLVLLLALSLRLLLLGAMPGLSDDFYRYLFDGQLLLRGINPYLELPVLVKDIPENAYWSTLLENMNSQEYYSLYPPLHQFFFGLAALAGENIFLNVLVLRFCLLFVEGINLWLMQKLLFLWRLPAHQLSWYAFNPLVIMELTGNLHFEGIVLTGLLLTVYFHSRNKPLATGLSWAWAIGVKLNPFILAPVWIRFWDSKNFWKFTLAAAAFVLLFLSPIVLLDGARNFYQSFRLYQSTFEFNASIYYLIREISSFFVDYNPIAHVGPALQVLAGISLFGMGLYQRTFTKEALVSKMVWMYLVFLLLQTTVHPWYLIPALGLSVLTLNRSFVVWTGLVFLSYHAYSRPGFEENLWLITFEYVFLALALLVIGYRYYQNQRSLSTGVSRD</sequence>
<feature type="transmembrane region" description="Helical" evidence="1">
    <location>
        <begin position="13"/>
        <end position="30"/>
    </location>
</feature>
<feature type="transmembrane region" description="Helical" evidence="1">
    <location>
        <begin position="212"/>
        <end position="232"/>
    </location>
</feature>
<comment type="caution">
    <text evidence="2">The sequence shown here is derived from an EMBL/GenBank/DDBJ whole genome shotgun (WGS) entry which is preliminary data.</text>
</comment>
<feature type="transmembrane region" description="Helical" evidence="1">
    <location>
        <begin position="118"/>
        <end position="143"/>
    </location>
</feature>
<proteinExistence type="predicted"/>
<name>A0ABX0H7L7_9BACT</name>
<evidence type="ECO:0000256" key="1">
    <source>
        <dbReference type="SAM" id="Phobius"/>
    </source>
</evidence>
<feature type="transmembrane region" description="Helical" evidence="1">
    <location>
        <begin position="238"/>
        <end position="259"/>
    </location>
</feature>
<keyword evidence="1" id="KW-0472">Membrane</keyword>
<keyword evidence="3" id="KW-1185">Reference proteome</keyword>
<gene>
    <name evidence="2" type="ORF">G9Q97_05135</name>
</gene>
<evidence type="ECO:0000313" key="2">
    <source>
        <dbReference type="EMBL" id="NHE56197.1"/>
    </source>
</evidence>
<dbReference type="Proteomes" id="UP000649799">
    <property type="component" value="Unassembled WGS sequence"/>
</dbReference>
<feature type="transmembrane region" description="Helical" evidence="1">
    <location>
        <begin position="333"/>
        <end position="352"/>
    </location>
</feature>
<dbReference type="EMBL" id="JAANYN010000002">
    <property type="protein sequence ID" value="NHE56197.1"/>
    <property type="molecule type" value="Genomic_DNA"/>
</dbReference>
<keyword evidence="1" id="KW-1133">Transmembrane helix</keyword>
<feature type="transmembrane region" description="Helical" evidence="1">
    <location>
        <begin position="39"/>
        <end position="59"/>
    </location>
</feature>
<protein>
    <submittedName>
        <fullName evidence="2">Carotene biosynthesis protein</fullName>
    </submittedName>
</protein>
<keyword evidence="1" id="KW-0812">Transmembrane</keyword>
<feature type="transmembrane region" description="Helical" evidence="1">
    <location>
        <begin position="298"/>
        <end position="321"/>
    </location>
</feature>
<evidence type="ECO:0000313" key="3">
    <source>
        <dbReference type="Proteomes" id="UP000649799"/>
    </source>
</evidence>
<reference evidence="2 3" key="1">
    <citation type="submission" date="2020-03" db="EMBL/GenBank/DDBJ databases">
        <title>Cyclobacterium plantarum sp. nov., a marine bacterium isolated from a coastal-marine wetland.</title>
        <authorList>
            <person name="Sanchez-Porro C."/>
            <person name="Ventosa A."/>
            <person name="Amoozegar M."/>
        </authorList>
    </citation>
    <scope>NUCLEOTIDE SEQUENCE [LARGE SCALE GENOMIC DNA]</scope>
    <source>
        <strain evidence="2 3">GBPx2</strain>
    </source>
</reference>
<accession>A0ABX0H7L7</accession>
<organism evidence="2 3">
    <name type="scientific">Cyclobacterium plantarum</name>
    <dbReference type="NCBI Taxonomy" id="2716263"/>
    <lineage>
        <taxon>Bacteria</taxon>
        <taxon>Pseudomonadati</taxon>
        <taxon>Bacteroidota</taxon>
        <taxon>Cytophagia</taxon>
        <taxon>Cytophagales</taxon>
        <taxon>Cyclobacteriaceae</taxon>
        <taxon>Cyclobacterium</taxon>
    </lineage>
</organism>
<feature type="transmembrane region" description="Helical" evidence="1">
    <location>
        <begin position="183"/>
        <end position="200"/>
    </location>
</feature>
<dbReference type="Pfam" id="PF26314">
    <property type="entry name" value="MptA_B_family"/>
    <property type="match status" value="1"/>
</dbReference>
<feature type="transmembrane region" description="Helical" evidence="1">
    <location>
        <begin position="390"/>
        <end position="412"/>
    </location>
</feature>